<accession>A0A0B6Z545</accession>
<dbReference type="EMBL" id="HACG01016914">
    <property type="protein sequence ID" value="CEK63779.1"/>
    <property type="molecule type" value="Transcribed_RNA"/>
</dbReference>
<feature type="non-terminal residue" evidence="1">
    <location>
        <position position="75"/>
    </location>
</feature>
<sequence length="75" mass="7876">GCPSGCASGFRGESCAQNCPSGTYGKDCSSNCSTFCNAVGMVDQLVITLMVFASTVAKMVTLHQHVIKNVRLELT</sequence>
<organism evidence="1">
    <name type="scientific">Arion vulgaris</name>
    <dbReference type="NCBI Taxonomy" id="1028688"/>
    <lineage>
        <taxon>Eukaryota</taxon>
        <taxon>Metazoa</taxon>
        <taxon>Spiralia</taxon>
        <taxon>Lophotrochozoa</taxon>
        <taxon>Mollusca</taxon>
        <taxon>Gastropoda</taxon>
        <taxon>Heterobranchia</taxon>
        <taxon>Euthyneura</taxon>
        <taxon>Panpulmonata</taxon>
        <taxon>Eupulmonata</taxon>
        <taxon>Stylommatophora</taxon>
        <taxon>Helicina</taxon>
        <taxon>Arionoidea</taxon>
        <taxon>Arionidae</taxon>
        <taxon>Arion</taxon>
    </lineage>
</organism>
<protein>
    <recommendedName>
        <fullName evidence="2">EGF-like domain-containing protein</fullName>
    </recommendedName>
</protein>
<gene>
    <name evidence="1" type="primary">ORF49448</name>
</gene>
<feature type="non-terminal residue" evidence="1">
    <location>
        <position position="1"/>
    </location>
</feature>
<proteinExistence type="predicted"/>
<evidence type="ECO:0008006" key="2">
    <source>
        <dbReference type="Google" id="ProtNLM"/>
    </source>
</evidence>
<dbReference type="Gene3D" id="2.170.300.10">
    <property type="entry name" value="Tie2 ligand-binding domain superfamily"/>
    <property type="match status" value="1"/>
</dbReference>
<name>A0A0B6Z545_9EUPU</name>
<evidence type="ECO:0000313" key="1">
    <source>
        <dbReference type="EMBL" id="CEK63779.1"/>
    </source>
</evidence>
<reference evidence="1" key="1">
    <citation type="submission" date="2014-12" db="EMBL/GenBank/DDBJ databases">
        <title>Insight into the proteome of Arion vulgaris.</title>
        <authorList>
            <person name="Aradska J."/>
            <person name="Bulat T."/>
            <person name="Smidak R."/>
            <person name="Sarate P."/>
            <person name="Gangsoo J."/>
            <person name="Sialana F."/>
            <person name="Bilban M."/>
            <person name="Lubec G."/>
        </authorList>
    </citation>
    <scope>NUCLEOTIDE SEQUENCE</scope>
    <source>
        <tissue evidence="1">Skin</tissue>
    </source>
</reference>
<dbReference type="AlphaFoldDB" id="A0A0B6Z545"/>